<evidence type="ECO:0000256" key="2">
    <source>
        <dbReference type="ARBA" id="ARBA00022448"/>
    </source>
</evidence>
<feature type="transmembrane region" description="Helical" evidence="9">
    <location>
        <begin position="289"/>
        <end position="310"/>
    </location>
</feature>
<feature type="transmembrane region" description="Helical" evidence="9">
    <location>
        <begin position="86"/>
        <end position="109"/>
    </location>
</feature>
<reference evidence="13" key="1">
    <citation type="submission" date="2022-11" db="UniProtKB">
        <authorList>
            <consortium name="WormBaseParasite"/>
        </authorList>
    </citation>
    <scope>IDENTIFICATION</scope>
</reference>
<dbReference type="WBParaSite" id="jg19667">
    <property type="protein sequence ID" value="jg19667"/>
    <property type="gene ID" value="jg19667"/>
</dbReference>
<keyword evidence="7 9" id="KW-0472">Membrane</keyword>
<evidence type="ECO:0000256" key="5">
    <source>
        <dbReference type="ARBA" id="ARBA00023053"/>
    </source>
</evidence>
<feature type="domain" description="Cation/H+ exchanger transmembrane" evidence="11">
    <location>
        <begin position="71"/>
        <end position="230"/>
    </location>
</feature>
<feature type="transmembrane region" description="Helical" evidence="9">
    <location>
        <begin position="322"/>
        <end position="345"/>
    </location>
</feature>
<dbReference type="InterPro" id="IPR006153">
    <property type="entry name" value="Cation/H_exchanger_TM"/>
</dbReference>
<evidence type="ECO:0000256" key="7">
    <source>
        <dbReference type="ARBA" id="ARBA00023136"/>
    </source>
</evidence>
<dbReference type="GO" id="GO:0015385">
    <property type="term" value="F:sodium:proton antiporter activity"/>
    <property type="evidence" value="ECO:0007669"/>
    <property type="project" value="InterPro"/>
</dbReference>
<dbReference type="InterPro" id="IPR018422">
    <property type="entry name" value="Cation/H_exchanger_CPA1"/>
</dbReference>
<evidence type="ECO:0000256" key="4">
    <source>
        <dbReference type="ARBA" id="ARBA00022989"/>
    </source>
</evidence>
<dbReference type="Gene3D" id="6.10.140.1330">
    <property type="match status" value="1"/>
</dbReference>
<dbReference type="InterPro" id="IPR004709">
    <property type="entry name" value="NaH_exchanger"/>
</dbReference>
<evidence type="ECO:0000256" key="6">
    <source>
        <dbReference type="ARBA" id="ARBA00023065"/>
    </source>
</evidence>
<dbReference type="PANTHER" id="PTHR10110">
    <property type="entry name" value="SODIUM/HYDROGEN EXCHANGER"/>
    <property type="match status" value="1"/>
</dbReference>
<dbReference type="PRINTS" id="PR01084">
    <property type="entry name" value="NAHEXCHNGR"/>
</dbReference>
<dbReference type="GO" id="GO:0005886">
    <property type="term" value="C:plasma membrane"/>
    <property type="evidence" value="ECO:0007669"/>
    <property type="project" value="TreeGrafter"/>
</dbReference>
<proteinExistence type="predicted"/>
<keyword evidence="6" id="KW-0406">Ion transport</keyword>
<keyword evidence="3 9" id="KW-0812">Transmembrane</keyword>
<feature type="chain" id="PRO_5037686911" evidence="10">
    <location>
        <begin position="24"/>
        <end position="639"/>
    </location>
</feature>
<dbReference type="GO" id="GO:0051453">
    <property type="term" value="P:regulation of intracellular pH"/>
    <property type="evidence" value="ECO:0007669"/>
    <property type="project" value="TreeGrafter"/>
</dbReference>
<evidence type="ECO:0000256" key="9">
    <source>
        <dbReference type="SAM" id="Phobius"/>
    </source>
</evidence>
<evidence type="ECO:0000256" key="1">
    <source>
        <dbReference type="ARBA" id="ARBA00004141"/>
    </source>
</evidence>
<evidence type="ECO:0000313" key="13">
    <source>
        <dbReference type="WBParaSite" id="jg19667"/>
    </source>
</evidence>
<feature type="signal peptide" evidence="10">
    <location>
        <begin position="1"/>
        <end position="23"/>
    </location>
</feature>
<keyword evidence="4 9" id="KW-1133">Transmembrane helix</keyword>
<evidence type="ECO:0000259" key="11">
    <source>
        <dbReference type="Pfam" id="PF00999"/>
    </source>
</evidence>
<dbReference type="PANTHER" id="PTHR10110:SF98">
    <property type="entry name" value="SODIUM_HYDROGEN EXCHANGER"/>
    <property type="match status" value="1"/>
</dbReference>
<dbReference type="GO" id="GO:0098719">
    <property type="term" value="P:sodium ion import across plasma membrane"/>
    <property type="evidence" value="ECO:0007669"/>
    <property type="project" value="TreeGrafter"/>
</dbReference>
<evidence type="ECO:0000256" key="3">
    <source>
        <dbReference type="ARBA" id="ARBA00022692"/>
    </source>
</evidence>
<keyword evidence="5" id="KW-0915">Sodium</keyword>
<comment type="subcellular location">
    <subcellularLocation>
        <location evidence="1">Membrane</location>
        <topology evidence="1">Multi-pass membrane protein</topology>
    </subcellularLocation>
</comment>
<organism evidence="12 13">
    <name type="scientific">Ditylenchus dipsaci</name>
    <dbReference type="NCBI Taxonomy" id="166011"/>
    <lineage>
        <taxon>Eukaryota</taxon>
        <taxon>Metazoa</taxon>
        <taxon>Ecdysozoa</taxon>
        <taxon>Nematoda</taxon>
        <taxon>Chromadorea</taxon>
        <taxon>Rhabditida</taxon>
        <taxon>Tylenchina</taxon>
        <taxon>Tylenchomorpha</taxon>
        <taxon>Sphaerularioidea</taxon>
        <taxon>Anguinidae</taxon>
        <taxon>Anguininae</taxon>
        <taxon>Ditylenchus</taxon>
    </lineage>
</organism>
<name>A0A915DIP2_9BILA</name>
<keyword evidence="2" id="KW-0813">Transport</keyword>
<keyword evidence="10" id="KW-0732">Signal</keyword>
<dbReference type="Proteomes" id="UP000887574">
    <property type="component" value="Unplaced"/>
</dbReference>
<evidence type="ECO:0000313" key="12">
    <source>
        <dbReference type="Proteomes" id="UP000887574"/>
    </source>
</evidence>
<sequence length="639" mass="72188">MRTTILLGLFVLINLFGCPTLYGEAVTKQIEAPERFEIVSFNFKNVATPYTISLWLLFASIAKILFHVHKNVGYGLKQLNVSDELYYLNSHTFFLYLLPPIIFDAGYFMPNRQLFENFDSVLLFAIVGTIWNTVAIGITLLVLGEFNLFSVQFTAFEILLFAALISAVDPVAVIAVFEEIHVNDVNVFGEALFNDGVTVVLYTMFQKFIQIGEDKLIPLDYVAGGLSFFYKIYRQSQDIGTSFYFRHSIFILFDGRNVWDVFYLAIVACGISMKQYVKGNITHDASSSVKYFVKMLAQCSETVIFMFLGLSTISSNHHFDTAFLIVTVSICLIYRSIGVVVQCAVLNRFRNKKFTAVDQFVLSYGGLRGAIAFGLVVSMDDKIGAKNMFVTTCIAVIYFTVFLQGITIRPLLHWLKVEKQDLERQETMIENVYKRYCDYTMAGVEDIAGMKGRNSIRDTFERFNAKILKPILMKHEKKKVFDASAIVRAYTKITLQEAMQISAGFNNFPTKSNKVAPLSASMPASNYSTIHSKYEHSPDSRKQSLVEAVKRDRLPSLRADLDHYMSSRENTEALYTMFSQLLDRKISELQSGRTNLATATVGVDGTSMGKKRSAEDDIKDDYMAILKSSEPNHNLIGKP</sequence>
<feature type="transmembrane region" description="Helical" evidence="9">
    <location>
        <begin position="47"/>
        <end position="66"/>
    </location>
</feature>
<feature type="transmembrane region" description="Helical" evidence="9">
    <location>
        <begin position="155"/>
        <end position="177"/>
    </location>
</feature>
<dbReference type="AlphaFoldDB" id="A0A915DIP2"/>
<feature type="domain" description="Cation/H+ exchanger transmembrane" evidence="11">
    <location>
        <begin position="264"/>
        <end position="414"/>
    </location>
</feature>
<accession>A0A915DIP2</accession>
<keyword evidence="8" id="KW-0739">Sodium transport</keyword>
<feature type="transmembrane region" description="Helical" evidence="9">
    <location>
        <begin position="389"/>
        <end position="412"/>
    </location>
</feature>
<evidence type="ECO:0000256" key="10">
    <source>
        <dbReference type="SAM" id="SignalP"/>
    </source>
</evidence>
<protein>
    <submittedName>
        <fullName evidence="13">Cation/H+ exchanger domain-containing protein</fullName>
    </submittedName>
</protein>
<keyword evidence="12" id="KW-1185">Reference proteome</keyword>
<evidence type="ECO:0000256" key="8">
    <source>
        <dbReference type="ARBA" id="ARBA00023201"/>
    </source>
</evidence>
<feature type="transmembrane region" description="Helical" evidence="9">
    <location>
        <begin position="121"/>
        <end position="143"/>
    </location>
</feature>
<dbReference type="GO" id="GO:0015386">
    <property type="term" value="F:potassium:proton antiporter activity"/>
    <property type="evidence" value="ECO:0007669"/>
    <property type="project" value="TreeGrafter"/>
</dbReference>
<dbReference type="Pfam" id="PF00999">
    <property type="entry name" value="Na_H_Exchanger"/>
    <property type="match status" value="2"/>
</dbReference>